<comment type="caution">
    <text evidence="2">The sequence shown here is derived from an EMBL/GenBank/DDBJ whole genome shotgun (WGS) entry which is preliminary data.</text>
</comment>
<keyword evidence="3" id="KW-1185">Reference proteome</keyword>
<feature type="coiled-coil region" evidence="1">
    <location>
        <begin position="473"/>
        <end position="500"/>
    </location>
</feature>
<evidence type="ECO:0000313" key="3">
    <source>
        <dbReference type="Proteomes" id="UP000183940"/>
    </source>
</evidence>
<evidence type="ECO:0000256" key="1">
    <source>
        <dbReference type="SAM" id="Coils"/>
    </source>
</evidence>
<accession>A0A1L9QT29</accession>
<keyword evidence="1" id="KW-0175">Coiled coil</keyword>
<protein>
    <submittedName>
        <fullName evidence="2">Uncharacterized protein</fullName>
    </submittedName>
</protein>
<dbReference type="AlphaFoldDB" id="A0A1L9QT29"/>
<organism evidence="2 3">
    <name type="scientific">Roseofilum reptotaenium AO1-A</name>
    <dbReference type="NCBI Taxonomy" id="1925591"/>
    <lineage>
        <taxon>Bacteria</taxon>
        <taxon>Bacillati</taxon>
        <taxon>Cyanobacteriota</taxon>
        <taxon>Cyanophyceae</taxon>
        <taxon>Desertifilales</taxon>
        <taxon>Desertifilaceae</taxon>
        <taxon>Roseofilum</taxon>
    </lineage>
</organism>
<proteinExistence type="predicted"/>
<sequence length="511" mass="58250">MDIYIKQAWVLVTEYFHSNAIEVSKQVDHELVRTYLKACQKSTPKGVRIVSSGNRLYLRFKTATKPSTVNNSCDEDFTRDGCVNALAKALLVAHKLKECERETEFWSWYETEIKEEPTLKDDYLTIGQAIELVKTHFFNDYDKCGRDRSDPSLGTNSKASYQEAYGVFHNKLNPELKLTAENLVSEVQRVWGHLGQSAGFRTAKSAVCKLLRVYRLSSEVDKFNAYFGRSQIKKKRTRQTVSIESFLDFRDRALGLNGYPLTTQQSKNIDARRSWFKAFSINLIYGFRCAEFLAIANLDKPYKCSDGEIISAINDPLNQDFIIVLKPYFWVIDNAGGKHKITIKTGGGFVRPMIHPSYPDLIERLDINNPNISLPTVTPKSTSKELTIKGCYQRGMRRSLGEYIEQVGGQGFTQTHALRHLANYHGKLAGLTRDQRSMSLRHSQSSNDGYDEHLTPKDQLTLLTTDISQSVENQRLKEELKQANETIFFLKRENARLNELLSGNDNLPKIG</sequence>
<reference evidence="2" key="1">
    <citation type="submission" date="2016-10" db="EMBL/GenBank/DDBJ databases">
        <title>CRISPR-Cas defence system in Roseofilum reptotaenium: evidence of a bacteriophage-cyanobacterium arms race in the coral black band disease.</title>
        <authorList>
            <person name="Buerger P."/>
            <person name="Wood-Charlson E.M."/>
            <person name="Weynberg K.D."/>
            <person name="Willis B."/>
            <person name="Van Oppen M.J."/>
        </authorList>
    </citation>
    <scope>NUCLEOTIDE SEQUENCE [LARGE SCALE GENOMIC DNA]</scope>
    <source>
        <strain evidence="2">AO1-A</strain>
    </source>
</reference>
<evidence type="ECO:0000313" key="2">
    <source>
        <dbReference type="EMBL" id="OJJ25818.1"/>
    </source>
</evidence>
<dbReference type="EMBL" id="MLAW01000013">
    <property type="protein sequence ID" value="OJJ25818.1"/>
    <property type="molecule type" value="Genomic_DNA"/>
</dbReference>
<name>A0A1L9QT29_9CYAN</name>
<gene>
    <name evidence="2" type="ORF">BI308_09905</name>
</gene>
<dbReference type="Proteomes" id="UP000183940">
    <property type="component" value="Unassembled WGS sequence"/>
</dbReference>